<dbReference type="InterPro" id="IPR050989">
    <property type="entry name" value="Rap1_Ran_GAP"/>
</dbReference>
<keyword evidence="4" id="KW-1185">Reference proteome</keyword>
<dbReference type="PROSITE" id="PS50085">
    <property type="entry name" value="RAPGAP"/>
    <property type="match status" value="1"/>
</dbReference>
<protein>
    <recommendedName>
        <fullName evidence="2">Rap-GAP domain-containing protein</fullName>
    </recommendedName>
</protein>
<dbReference type="GO" id="GO:0005096">
    <property type="term" value="F:GTPase activator activity"/>
    <property type="evidence" value="ECO:0007669"/>
    <property type="project" value="UniProtKB-KW"/>
</dbReference>
<dbReference type="SUPFAM" id="SSF111347">
    <property type="entry name" value="Rap/Ran-GAP"/>
    <property type="match status" value="1"/>
</dbReference>
<evidence type="ECO:0000313" key="3">
    <source>
        <dbReference type="EMBL" id="KAJ3640684.1"/>
    </source>
</evidence>
<dbReference type="Proteomes" id="UP001168821">
    <property type="component" value="Unassembled WGS sequence"/>
</dbReference>
<dbReference type="Gene3D" id="3.40.50.11210">
    <property type="entry name" value="Rap/Ran-GAP"/>
    <property type="match status" value="1"/>
</dbReference>
<sequence length="224" mass="26020">MVLNSSSENLNLCFAFSSDEVALIFSNFSLSVHQNYVGTDHEKNPFFLSVVLNEDNNTCVPLYRAILFKKTGAQKISLPMTQNKILTVKQILSHYPNMDRLDKGPKEIFSPDLQKDLLLLEEQEGSVNFKFGVIYMKFGQSSDDEILSNEFGSYRFEQFLSLLGEKIRLKDWDKYRGGLDIKGKYFFISLGFRRFRLEFLKAVIKIDIGFEFHLRDQRLHFALN</sequence>
<reference evidence="3" key="1">
    <citation type="journal article" date="2023" name="G3 (Bethesda)">
        <title>Whole genome assemblies of Zophobas morio and Tenebrio molitor.</title>
        <authorList>
            <person name="Kaur S."/>
            <person name="Stinson S.A."/>
            <person name="diCenzo G.C."/>
        </authorList>
    </citation>
    <scope>NUCLEOTIDE SEQUENCE</scope>
    <source>
        <strain evidence="3">QUZm001</strain>
    </source>
</reference>
<proteinExistence type="predicted"/>
<evidence type="ECO:0000259" key="2">
    <source>
        <dbReference type="PROSITE" id="PS50085"/>
    </source>
</evidence>
<evidence type="ECO:0000313" key="4">
    <source>
        <dbReference type="Proteomes" id="UP001168821"/>
    </source>
</evidence>
<dbReference type="InterPro" id="IPR000331">
    <property type="entry name" value="Rap/Ran_GAP_dom"/>
</dbReference>
<dbReference type="Pfam" id="PF02145">
    <property type="entry name" value="Rap_GAP"/>
    <property type="match status" value="1"/>
</dbReference>
<dbReference type="GO" id="GO:0051056">
    <property type="term" value="P:regulation of small GTPase mediated signal transduction"/>
    <property type="evidence" value="ECO:0007669"/>
    <property type="project" value="InterPro"/>
</dbReference>
<name>A0AA38HNP4_9CUCU</name>
<dbReference type="AlphaFoldDB" id="A0AA38HNP4"/>
<feature type="domain" description="Rap-GAP" evidence="2">
    <location>
        <begin position="117"/>
        <end position="224"/>
    </location>
</feature>
<keyword evidence="1" id="KW-0343">GTPase activation</keyword>
<dbReference type="InterPro" id="IPR035974">
    <property type="entry name" value="Rap/Ran-GAP_sf"/>
</dbReference>
<comment type="caution">
    <text evidence="3">The sequence shown here is derived from an EMBL/GenBank/DDBJ whole genome shotgun (WGS) entry which is preliminary data.</text>
</comment>
<evidence type="ECO:0000256" key="1">
    <source>
        <dbReference type="ARBA" id="ARBA00022468"/>
    </source>
</evidence>
<gene>
    <name evidence="3" type="ORF">Zmor_027230</name>
</gene>
<organism evidence="3 4">
    <name type="scientific">Zophobas morio</name>
    <dbReference type="NCBI Taxonomy" id="2755281"/>
    <lineage>
        <taxon>Eukaryota</taxon>
        <taxon>Metazoa</taxon>
        <taxon>Ecdysozoa</taxon>
        <taxon>Arthropoda</taxon>
        <taxon>Hexapoda</taxon>
        <taxon>Insecta</taxon>
        <taxon>Pterygota</taxon>
        <taxon>Neoptera</taxon>
        <taxon>Endopterygota</taxon>
        <taxon>Coleoptera</taxon>
        <taxon>Polyphaga</taxon>
        <taxon>Cucujiformia</taxon>
        <taxon>Tenebrionidae</taxon>
        <taxon>Zophobas</taxon>
    </lineage>
</organism>
<dbReference type="PANTHER" id="PTHR15711">
    <property type="entry name" value="RAP GTPASE-ACTIVATING PROTEIN"/>
    <property type="match status" value="1"/>
</dbReference>
<dbReference type="EMBL" id="JALNTZ010000009">
    <property type="protein sequence ID" value="KAJ3640684.1"/>
    <property type="molecule type" value="Genomic_DNA"/>
</dbReference>
<accession>A0AA38HNP4</accession>
<dbReference type="PANTHER" id="PTHR15711:SF62">
    <property type="entry name" value="GTPASE-ACTIVATING RAP_RAN-GAP DOMAIN-LIKE PROTEIN 3"/>
    <property type="match status" value="1"/>
</dbReference>